<accession>A0ABY3RFQ1</accession>
<name>A0ABY3RFQ1_9BRAD</name>
<evidence type="ECO:0000313" key="3">
    <source>
        <dbReference type="Proteomes" id="UP001431010"/>
    </source>
</evidence>
<reference evidence="2" key="1">
    <citation type="journal article" date="2024" name="Antonie Van Leeuwenhoek">
        <title>Bradyrhizobium ontarionense sp. nov., a novel bacterial symbiont isolated from Aeschynomene indica (Indian jointvetch), harbours photosynthesis, nitrogen fixation and nitrous oxide (N2O) reductase genes.</title>
        <authorList>
            <person name="Bromfield E.S.P."/>
            <person name="Cloutier S."/>
        </authorList>
    </citation>
    <scope>NUCLEOTIDE SEQUENCE</scope>
    <source>
        <strain evidence="2">A19</strain>
    </source>
</reference>
<feature type="region of interest" description="Disordered" evidence="1">
    <location>
        <begin position="105"/>
        <end position="139"/>
    </location>
</feature>
<dbReference type="Proteomes" id="UP001431010">
    <property type="component" value="Chromosome"/>
</dbReference>
<dbReference type="EMBL" id="CP088156">
    <property type="protein sequence ID" value="UFZ05832.1"/>
    <property type="molecule type" value="Genomic_DNA"/>
</dbReference>
<proteinExistence type="predicted"/>
<protein>
    <submittedName>
        <fullName evidence="2">Uncharacterized protein</fullName>
    </submittedName>
</protein>
<organism evidence="2 3">
    <name type="scientific">Bradyrhizobium ontarionense</name>
    <dbReference type="NCBI Taxonomy" id="2898149"/>
    <lineage>
        <taxon>Bacteria</taxon>
        <taxon>Pseudomonadati</taxon>
        <taxon>Pseudomonadota</taxon>
        <taxon>Alphaproteobacteria</taxon>
        <taxon>Hyphomicrobiales</taxon>
        <taxon>Nitrobacteraceae</taxon>
        <taxon>Bradyrhizobium</taxon>
    </lineage>
</organism>
<sequence>MPRSLFERACLGQQAAWTTSRAERRGIAISMDRDLEPLVPYALFENDEQLTRPFHTEREVWEAAEQADLITLGTHGEKILDNNFEIKPCEATPEELATASLEIVSPDAHPPDSAMSNGSVNQPLPPAHKATKATTKTSS</sequence>
<gene>
    <name evidence="2" type="ORF">LQG66_05865</name>
</gene>
<keyword evidence="3" id="KW-1185">Reference proteome</keyword>
<evidence type="ECO:0000256" key="1">
    <source>
        <dbReference type="SAM" id="MobiDB-lite"/>
    </source>
</evidence>
<evidence type="ECO:0000313" key="2">
    <source>
        <dbReference type="EMBL" id="UFZ05832.1"/>
    </source>
</evidence>
<dbReference type="RefSeq" id="WP_231324366.1">
    <property type="nucleotide sequence ID" value="NZ_CP088156.1"/>
</dbReference>